<evidence type="ECO:0000313" key="10">
    <source>
        <dbReference type="EMBL" id="PWB08800.1"/>
    </source>
</evidence>
<feature type="domain" description="4Fe-4S ferredoxin-type" evidence="9">
    <location>
        <begin position="378"/>
        <end position="404"/>
    </location>
</feature>
<comment type="subunit">
    <text evidence="8">The complex is composed of six subunits: RnfA, RnfB, RnfC, RnfD, RnfE and RnfG.</text>
</comment>
<accession>A0A2V1IVB8</accession>
<keyword evidence="2 8" id="KW-0004">4Fe-4S</keyword>
<dbReference type="InterPro" id="IPR010208">
    <property type="entry name" value="Ion_transpt_RnfC/RsxC"/>
</dbReference>
<dbReference type="InterPro" id="IPR019554">
    <property type="entry name" value="Soluble_ligand-bd"/>
</dbReference>
<keyword evidence="7 8" id="KW-0411">Iron-sulfur</keyword>
<protein>
    <recommendedName>
        <fullName evidence="8">Ion-translocating oxidoreductase complex subunit C</fullName>
        <ecNumber evidence="8">7.-.-.-</ecNumber>
    </recommendedName>
    <alternativeName>
        <fullName evidence="8">Rnf electron transport complex subunit C</fullName>
    </alternativeName>
</protein>
<keyword evidence="8" id="KW-0472">Membrane</keyword>
<dbReference type="SUPFAM" id="SSF142019">
    <property type="entry name" value="Nqo1 FMN-binding domain-like"/>
    <property type="match status" value="1"/>
</dbReference>
<keyword evidence="5 8" id="KW-0249">Electron transport</keyword>
<keyword evidence="8" id="KW-1003">Cell membrane</keyword>
<evidence type="ECO:0000256" key="8">
    <source>
        <dbReference type="HAMAP-Rule" id="MF_00461"/>
    </source>
</evidence>
<comment type="function">
    <text evidence="8">Part of a membrane-bound complex that couples electron transfer with translocation of ions across the membrane.</text>
</comment>
<evidence type="ECO:0000259" key="9">
    <source>
        <dbReference type="PROSITE" id="PS51379"/>
    </source>
</evidence>
<dbReference type="GO" id="GO:0009055">
    <property type="term" value="F:electron transfer activity"/>
    <property type="evidence" value="ECO:0007669"/>
    <property type="project" value="InterPro"/>
</dbReference>
<dbReference type="Proteomes" id="UP000244925">
    <property type="component" value="Unassembled WGS sequence"/>
</dbReference>
<dbReference type="GeneID" id="93424479"/>
<comment type="caution">
    <text evidence="10">The sequence shown here is derived from an EMBL/GenBank/DDBJ whole genome shotgun (WGS) entry which is preliminary data.</text>
</comment>
<dbReference type="HAMAP" id="MF_00461">
    <property type="entry name" value="RsxC_RnfC"/>
    <property type="match status" value="1"/>
</dbReference>
<feature type="binding site" evidence="8">
    <location>
        <position position="424"/>
    </location>
    <ligand>
        <name>[4Fe-4S] cluster</name>
        <dbReference type="ChEBI" id="CHEBI:49883"/>
        <label>2</label>
    </ligand>
</feature>
<dbReference type="InterPro" id="IPR026902">
    <property type="entry name" value="RnfC_N"/>
</dbReference>
<dbReference type="Pfam" id="PF01512">
    <property type="entry name" value="Complex1_51K"/>
    <property type="match status" value="1"/>
</dbReference>
<sequence>MNKIINFCIFAALSYSEMKRRTFSPGGIHPPQLKSTAGSRIIAVDAPVSIVLPLGQHIGRGAIPVVGKGDRVEAGQPVAVAGPDGVSAAVHTPFSGRVSAIGQKRDSRGLPVESVSIDVEPGQSVADVDRTLADVGPVGLGDVVKAASDAGIVGLGGAAFPTAFKIGGCNGLAIDTVVINGAECEPVLTCDDAMMRVHPDEIVAGTRLIKSAVGATRVIIGVELNKPEAIFRLQEASAAHGDVSVVGLQTKYPQGGERQLVQAVTGRYIAQGCLPMTVGVVVQNVSTARALYRAMAFGEPLVNRIVTVAGEAIGRPGNYLVPIGMSVAELLGQAGADLDRIDKLVAGGPMMGRVIEYIDGPVTKSMSAVLALSGNDAFRRRVEPCVRCGRCVDVCPNVLEPYLIATYGRLGRVDDAAEAGALMCMECGSCSYVCPSSRPITDMIRVAKYLIRKSRK</sequence>
<feature type="binding site" evidence="8">
    <location>
        <position position="427"/>
    </location>
    <ligand>
        <name>[4Fe-4S] cluster</name>
        <dbReference type="ChEBI" id="CHEBI:49883"/>
        <label>2</label>
    </ligand>
</feature>
<dbReference type="InterPro" id="IPR017896">
    <property type="entry name" value="4Fe4S_Fe-S-bd"/>
</dbReference>
<feature type="binding site" evidence="8">
    <location>
        <position position="391"/>
    </location>
    <ligand>
        <name>[4Fe-4S] cluster</name>
        <dbReference type="ChEBI" id="CHEBI:49883"/>
        <label>1</label>
    </ligand>
</feature>
<dbReference type="GO" id="GO:0051539">
    <property type="term" value="F:4 iron, 4 sulfur cluster binding"/>
    <property type="evidence" value="ECO:0007669"/>
    <property type="project" value="UniProtKB-KW"/>
</dbReference>
<organism evidence="10 11">
    <name type="scientific">Paramuribaculum intestinale</name>
    <dbReference type="NCBI Taxonomy" id="2094151"/>
    <lineage>
        <taxon>Bacteria</taxon>
        <taxon>Pseudomonadati</taxon>
        <taxon>Bacteroidota</taxon>
        <taxon>Bacteroidia</taxon>
        <taxon>Bacteroidales</taxon>
        <taxon>Muribaculaceae</taxon>
        <taxon>Paramuribaculum</taxon>
    </lineage>
</organism>
<feature type="binding site" evidence="8">
    <location>
        <position position="395"/>
    </location>
    <ligand>
        <name>[4Fe-4S] cluster</name>
        <dbReference type="ChEBI" id="CHEBI:49883"/>
        <label>2</label>
    </ligand>
</feature>
<name>A0A2V1IVB8_9BACT</name>
<evidence type="ECO:0000256" key="6">
    <source>
        <dbReference type="ARBA" id="ARBA00023004"/>
    </source>
</evidence>
<feature type="domain" description="4Fe-4S ferredoxin-type" evidence="9">
    <location>
        <begin position="415"/>
        <end position="446"/>
    </location>
</feature>
<reference evidence="11" key="1">
    <citation type="submission" date="2018-02" db="EMBL/GenBank/DDBJ databases">
        <authorList>
            <person name="Clavel T."/>
            <person name="Strowig T."/>
        </authorList>
    </citation>
    <scope>NUCLEOTIDE SEQUENCE [LARGE SCALE GENOMIC DNA]</scope>
    <source>
        <strain evidence="11">DSM 100764</strain>
    </source>
</reference>
<dbReference type="NCBIfam" id="NF003454">
    <property type="entry name" value="PRK05035.1"/>
    <property type="match status" value="1"/>
</dbReference>
<dbReference type="InterPro" id="IPR017900">
    <property type="entry name" value="4Fe4S_Fe_S_CS"/>
</dbReference>
<dbReference type="PANTHER" id="PTHR43034">
    <property type="entry name" value="ION-TRANSLOCATING OXIDOREDUCTASE COMPLEX SUBUNIT C"/>
    <property type="match status" value="1"/>
</dbReference>
<feature type="binding site" evidence="8">
    <location>
        <position position="430"/>
    </location>
    <ligand>
        <name>[4Fe-4S] cluster</name>
        <dbReference type="ChEBI" id="CHEBI:49883"/>
        <label>2</label>
    </ligand>
</feature>
<dbReference type="Pfam" id="PF13375">
    <property type="entry name" value="RnfC_N"/>
    <property type="match status" value="1"/>
</dbReference>
<dbReference type="GO" id="GO:0005886">
    <property type="term" value="C:plasma membrane"/>
    <property type="evidence" value="ECO:0007669"/>
    <property type="project" value="UniProtKB-SubCell"/>
</dbReference>
<dbReference type="Gene3D" id="3.30.70.20">
    <property type="match status" value="1"/>
</dbReference>
<dbReference type="PROSITE" id="PS51379">
    <property type="entry name" value="4FE4S_FER_2"/>
    <property type="match status" value="2"/>
</dbReference>
<dbReference type="InterPro" id="IPR011538">
    <property type="entry name" value="Nuo51_FMN-bd"/>
</dbReference>
<comment type="similarity">
    <text evidence="8">Belongs to the 4Fe4S bacterial-type ferredoxin family. RnfC subfamily.</text>
</comment>
<dbReference type="EMBL" id="PUBV01000004">
    <property type="protein sequence ID" value="PWB08800.1"/>
    <property type="molecule type" value="Genomic_DNA"/>
</dbReference>
<keyword evidence="1 8" id="KW-0813">Transport</keyword>
<keyword evidence="3 8" id="KW-0479">Metal-binding</keyword>
<proteinExistence type="inferred from homology"/>
<keyword evidence="8" id="KW-1278">Translocase</keyword>
<dbReference type="GO" id="GO:0022900">
    <property type="term" value="P:electron transport chain"/>
    <property type="evidence" value="ECO:0007669"/>
    <property type="project" value="UniProtKB-UniRule"/>
</dbReference>
<dbReference type="PROSITE" id="PS00198">
    <property type="entry name" value="4FE4S_FER_1"/>
    <property type="match status" value="1"/>
</dbReference>
<feature type="binding site" evidence="8">
    <location>
        <position position="385"/>
    </location>
    <ligand>
        <name>[4Fe-4S] cluster</name>
        <dbReference type="ChEBI" id="CHEBI:49883"/>
        <label>1</label>
    </ligand>
</feature>
<keyword evidence="4 8" id="KW-0677">Repeat</keyword>
<evidence type="ECO:0000256" key="1">
    <source>
        <dbReference type="ARBA" id="ARBA00022448"/>
    </source>
</evidence>
<keyword evidence="11" id="KW-1185">Reference proteome</keyword>
<evidence type="ECO:0000256" key="7">
    <source>
        <dbReference type="ARBA" id="ARBA00023014"/>
    </source>
</evidence>
<comment type="subcellular location">
    <subcellularLocation>
        <location evidence="8">Cell membrane</location>
        <topology evidence="8">Peripheral membrane protein</topology>
    </subcellularLocation>
</comment>
<dbReference type="Gene3D" id="3.40.50.11540">
    <property type="entry name" value="NADH-ubiquinone oxidoreductase 51kDa subunit"/>
    <property type="match status" value="1"/>
</dbReference>
<dbReference type="RefSeq" id="WP_107035188.1">
    <property type="nucleotide sequence ID" value="NZ_CP098825.1"/>
</dbReference>
<dbReference type="AlphaFoldDB" id="A0A2V1IVB8"/>
<gene>
    <name evidence="8" type="primary">rnfC</name>
    <name evidence="10" type="ORF">C5O25_02625</name>
</gene>
<evidence type="ECO:0000256" key="4">
    <source>
        <dbReference type="ARBA" id="ARBA00022737"/>
    </source>
</evidence>
<dbReference type="PANTHER" id="PTHR43034:SF2">
    <property type="entry name" value="ION-TRANSLOCATING OXIDOREDUCTASE COMPLEX SUBUNIT C"/>
    <property type="match status" value="1"/>
</dbReference>
<feature type="binding site" evidence="8">
    <location>
        <position position="388"/>
    </location>
    <ligand>
        <name>[4Fe-4S] cluster</name>
        <dbReference type="ChEBI" id="CHEBI:49883"/>
        <label>1</label>
    </ligand>
</feature>
<comment type="cofactor">
    <cofactor evidence="8">
        <name>[4Fe-4S] cluster</name>
        <dbReference type="ChEBI" id="CHEBI:49883"/>
    </cofactor>
    <text evidence="8">Binds 2 [4Fe-4S] clusters per subunit.</text>
</comment>
<evidence type="ECO:0000256" key="3">
    <source>
        <dbReference type="ARBA" id="ARBA00022723"/>
    </source>
</evidence>
<dbReference type="EC" id="7.-.-.-" evidence="8"/>
<evidence type="ECO:0000256" key="2">
    <source>
        <dbReference type="ARBA" id="ARBA00022485"/>
    </source>
</evidence>
<evidence type="ECO:0000313" key="11">
    <source>
        <dbReference type="Proteomes" id="UP000244925"/>
    </source>
</evidence>
<dbReference type="SUPFAM" id="SSF46548">
    <property type="entry name" value="alpha-helical ferredoxin"/>
    <property type="match status" value="1"/>
</dbReference>
<feature type="binding site" evidence="8">
    <location>
        <position position="434"/>
    </location>
    <ligand>
        <name>[4Fe-4S] cluster</name>
        <dbReference type="ChEBI" id="CHEBI:49883"/>
        <label>1</label>
    </ligand>
</feature>
<dbReference type="Pfam" id="PF10531">
    <property type="entry name" value="SLBB"/>
    <property type="match status" value="1"/>
</dbReference>
<dbReference type="NCBIfam" id="TIGR01945">
    <property type="entry name" value="rnfC"/>
    <property type="match status" value="1"/>
</dbReference>
<keyword evidence="6 8" id="KW-0408">Iron</keyword>
<dbReference type="InterPro" id="IPR037225">
    <property type="entry name" value="Nuo51_FMN-bd_sf"/>
</dbReference>
<evidence type="ECO:0000256" key="5">
    <source>
        <dbReference type="ARBA" id="ARBA00022982"/>
    </source>
</evidence>
<dbReference type="GO" id="GO:0046872">
    <property type="term" value="F:metal ion binding"/>
    <property type="evidence" value="ECO:0007669"/>
    <property type="project" value="UniProtKB-KW"/>
</dbReference>
<dbReference type="Pfam" id="PF13237">
    <property type="entry name" value="Fer4_10"/>
    <property type="match status" value="1"/>
</dbReference>